<dbReference type="KEGG" id="pfla:Pflav_061690"/>
<dbReference type="GO" id="GO:0005829">
    <property type="term" value="C:cytosol"/>
    <property type="evidence" value="ECO:0007669"/>
    <property type="project" value="TreeGrafter"/>
</dbReference>
<dbReference type="InterPro" id="IPR042172">
    <property type="entry name" value="Adenosylhomocyst_ase-like_sf"/>
</dbReference>
<feature type="region of interest" description="Disordered" evidence="1">
    <location>
        <begin position="112"/>
        <end position="153"/>
    </location>
</feature>
<keyword evidence="3" id="KW-1185">Reference proteome</keyword>
<dbReference type="AlphaFoldDB" id="A0A6F8Y149"/>
<gene>
    <name evidence="2" type="ORF">Pflav_061690</name>
</gene>
<organism evidence="2 3">
    <name type="scientific">Phytohabitans flavus</name>
    <dbReference type="NCBI Taxonomy" id="1076124"/>
    <lineage>
        <taxon>Bacteria</taxon>
        <taxon>Bacillati</taxon>
        <taxon>Actinomycetota</taxon>
        <taxon>Actinomycetes</taxon>
        <taxon>Micromonosporales</taxon>
        <taxon>Micromonosporaceae</taxon>
    </lineage>
</organism>
<dbReference type="PANTHER" id="PTHR23420">
    <property type="entry name" value="ADENOSYLHOMOCYSTEINASE"/>
    <property type="match status" value="1"/>
</dbReference>
<dbReference type="SUPFAM" id="SSF52283">
    <property type="entry name" value="Formate/glycerate dehydrogenase catalytic domain-like"/>
    <property type="match status" value="1"/>
</dbReference>
<reference evidence="2 3" key="1">
    <citation type="submission" date="2020-03" db="EMBL/GenBank/DDBJ databases">
        <title>Whole genome shotgun sequence of Phytohabitans flavus NBRC 107702.</title>
        <authorList>
            <person name="Komaki H."/>
            <person name="Tamura T."/>
        </authorList>
    </citation>
    <scope>NUCLEOTIDE SEQUENCE [LARGE SCALE GENOMIC DNA]</scope>
    <source>
        <strain evidence="2 3">NBRC 107702</strain>
    </source>
</reference>
<dbReference type="Proteomes" id="UP000502508">
    <property type="component" value="Chromosome"/>
</dbReference>
<sequence length="153" mass="15896">MTSTLPAPDASASARPRTVAEGDFKVADLSLAGFGRKEIQLAEHEMPGLMALRREYADAQPLAGARVTGSLHMTIQTAVLIETLTALGAQVRWASCNIFSTQDHAAAAIVVGPNGTPRPRPASRCTRGRASPSPSTGGAPSRCCCGRTARAPT</sequence>
<dbReference type="InterPro" id="IPR020082">
    <property type="entry name" value="S-Ado-L-homoCys_hydrolase_CS"/>
</dbReference>
<evidence type="ECO:0000256" key="1">
    <source>
        <dbReference type="SAM" id="MobiDB-lite"/>
    </source>
</evidence>
<evidence type="ECO:0000313" key="3">
    <source>
        <dbReference type="Proteomes" id="UP000502508"/>
    </source>
</evidence>
<dbReference type="InterPro" id="IPR000043">
    <property type="entry name" value="Adenosylhomocysteinase-like"/>
</dbReference>
<accession>A0A6F8Y149</accession>
<feature type="compositionally biased region" description="Low complexity" evidence="1">
    <location>
        <begin position="128"/>
        <end position="141"/>
    </location>
</feature>
<protein>
    <recommendedName>
        <fullName evidence="4">S-adenosyl-L-homocysteine hydrolase NAD binding domain-containing protein</fullName>
    </recommendedName>
</protein>
<name>A0A6F8Y149_9ACTN</name>
<reference evidence="2 3" key="2">
    <citation type="submission" date="2020-03" db="EMBL/GenBank/DDBJ databases">
        <authorList>
            <person name="Ichikawa N."/>
            <person name="Kimura A."/>
            <person name="Kitahashi Y."/>
            <person name="Uohara A."/>
        </authorList>
    </citation>
    <scope>NUCLEOTIDE SEQUENCE [LARGE SCALE GENOMIC DNA]</scope>
    <source>
        <strain evidence="2 3">NBRC 107702</strain>
    </source>
</reference>
<dbReference type="GO" id="GO:0033353">
    <property type="term" value="P:S-adenosylmethionine cycle"/>
    <property type="evidence" value="ECO:0007669"/>
    <property type="project" value="TreeGrafter"/>
</dbReference>
<evidence type="ECO:0008006" key="4">
    <source>
        <dbReference type="Google" id="ProtNLM"/>
    </source>
</evidence>
<dbReference type="EMBL" id="AP022870">
    <property type="protein sequence ID" value="BCB79759.1"/>
    <property type="molecule type" value="Genomic_DNA"/>
</dbReference>
<dbReference type="PROSITE" id="PS00738">
    <property type="entry name" value="ADOHCYASE_1"/>
    <property type="match status" value="1"/>
</dbReference>
<dbReference type="Pfam" id="PF05221">
    <property type="entry name" value="AdoHcyase"/>
    <property type="match status" value="1"/>
</dbReference>
<dbReference type="PANTHER" id="PTHR23420:SF0">
    <property type="entry name" value="ADENOSYLHOMOCYSTEINASE"/>
    <property type="match status" value="1"/>
</dbReference>
<dbReference type="Gene3D" id="3.40.50.1480">
    <property type="entry name" value="Adenosylhomocysteinase-like"/>
    <property type="match status" value="1"/>
</dbReference>
<evidence type="ECO:0000313" key="2">
    <source>
        <dbReference type="EMBL" id="BCB79759.1"/>
    </source>
</evidence>
<proteinExistence type="predicted"/>
<dbReference type="GO" id="GO:0004013">
    <property type="term" value="F:adenosylhomocysteinase activity"/>
    <property type="evidence" value="ECO:0007669"/>
    <property type="project" value="TreeGrafter"/>
</dbReference>